<dbReference type="RefSeq" id="WP_378290168.1">
    <property type="nucleotide sequence ID" value="NZ_JBHULE010000008.1"/>
</dbReference>
<reference evidence="4" key="1">
    <citation type="journal article" date="2019" name="Int. J. Syst. Evol. Microbiol.">
        <title>The Global Catalogue of Microorganisms (GCM) 10K type strain sequencing project: providing services to taxonomists for standard genome sequencing and annotation.</title>
        <authorList>
            <consortium name="The Broad Institute Genomics Platform"/>
            <consortium name="The Broad Institute Genome Sequencing Center for Infectious Disease"/>
            <person name="Wu L."/>
            <person name="Ma J."/>
        </authorList>
    </citation>
    <scope>NUCLEOTIDE SEQUENCE [LARGE SCALE GENOMIC DNA]</scope>
    <source>
        <strain evidence="4">KCTC 52274</strain>
    </source>
</reference>
<protein>
    <submittedName>
        <fullName evidence="3">Serine hydrolase domain-containing protein</fullName>
        <ecNumber evidence="3">3.-.-.-</ecNumber>
    </submittedName>
</protein>
<keyword evidence="4" id="KW-1185">Reference proteome</keyword>
<dbReference type="EMBL" id="JBHULE010000008">
    <property type="protein sequence ID" value="MFD2561979.1"/>
    <property type="molecule type" value="Genomic_DNA"/>
</dbReference>
<dbReference type="PANTHER" id="PTHR46825">
    <property type="entry name" value="D-ALANYL-D-ALANINE-CARBOXYPEPTIDASE/ENDOPEPTIDASE AMPH"/>
    <property type="match status" value="1"/>
</dbReference>
<organism evidence="3 4">
    <name type="scientific">Aquimarina rubra</name>
    <dbReference type="NCBI Taxonomy" id="1920033"/>
    <lineage>
        <taxon>Bacteria</taxon>
        <taxon>Pseudomonadati</taxon>
        <taxon>Bacteroidota</taxon>
        <taxon>Flavobacteriia</taxon>
        <taxon>Flavobacteriales</taxon>
        <taxon>Flavobacteriaceae</taxon>
        <taxon>Aquimarina</taxon>
    </lineage>
</organism>
<keyword evidence="3" id="KW-0378">Hydrolase</keyword>
<feature type="chain" id="PRO_5046597960" evidence="1">
    <location>
        <begin position="19"/>
        <end position="403"/>
    </location>
</feature>
<dbReference type="InterPro" id="IPR001466">
    <property type="entry name" value="Beta-lactam-related"/>
</dbReference>
<feature type="signal peptide" evidence="1">
    <location>
        <begin position="1"/>
        <end position="18"/>
    </location>
</feature>
<dbReference type="EC" id="3.-.-.-" evidence="3"/>
<comment type="caution">
    <text evidence="3">The sequence shown here is derived from an EMBL/GenBank/DDBJ whole genome shotgun (WGS) entry which is preliminary data.</text>
</comment>
<dbReference type="SUPFAM" id="SSF56601">
    <property type="entry name" value="beta-lactamase/transpeptidase-like"/>
    <property type="match status" value="1"/>
</dbReference>
<name>A0ABW5LCV4_9FLAO</name>
<evidence type="ECO:0000259" key="2">
    <source>
        <dbReference type="Pfam" id="PF00144"/>
    </source>
</evidence>
<feature type="domain" description="Beta-lactamase-related" evidence="2">
    <location>
        <begin position="35"/>
        <end position="376"/>
    </location>
</feature>
<dbReference type="Pfam" id="PF00144">
    <property type="entry name" value="Beta-lactamase"/>
    <property type="match status" value="1"/>
</dbReference>
<evidence type="ECO:0000313" key="3">
    <source>
        <dbReference type="EMBL" id="MFD2561979.1"/>
    </source>
</evidence>
<dbReference type="Proteomes" id="UP001597319">
    <property type="component" value="Unassembled WGS sequence"/>
</dbReference>
<evidence type="ECO:0000313" key="4">
    <source>
        <dbReference type="Proteomes" id="UP001597319"/>
    </source>
</evidence>
<keyword evidence="1" id="KW-0732">Signal</keyword>
<gene>
    <name evidence="3" type="ORF">ACFSR1_04810</name>
</gene>
<dbReference type="GO" id="GO:0016787">
    <property type="term" value="F:hydrolase activity"/>
    <property type="evidence" value="ECO:0007669"/>
    <property type="project" value="UniProtKB-KW"/>
</dbReference>
<proteinExistence type="predicted"/>
<dbReference type="InterPro" id="IPR050491">
    <property type="entry name" value="AmpC-like"/>
</dbReference>
<accession>A0ABW5LCV4</accession>
<dbReference type="PANTHER" id="PTHR46825:SF9">
    <property type="entry name" value="BETA-LACTAMASE-RELATED DOMAIN-CONTAINING PROTEIN"/>
    <property type="match status" value="1"/>
</dbReference>
<dbReference type="InterPro" id="IPR012338">
    <property type="entry name" value="Beta-lactam/transpept-like"/>
</dbReference>
<sequence length="403" mass="45986">MRTLSVILCIAVSFCINAQTSVDQLQKEIDSIYRTSKITGFGVSIMTSDKILYQNGFGYADIETKKKYTPRTIQNIGSVSKTFVGIALMKAIEDGKITIDTPINDILPFKINHPKYSQVPITVKHLATHTSSILDTDAYEKSYVLEEGVELKEESFTKKEYKELKMMRTNKKYSLENFLKNHLTPQGKWYDQRNFLKHQPGDRFEYSNVGSALLAYIIEIATNTSFPKYTQQYILDPLGMKNSGWSYTSVDKDQYASIYTESGNKIPRYQLITYPDGGFRSSIEDLSKYLQGLMKGYYGEKSILKTSSFQNMMSPQVTKEQFNSKKELKDNYGFFWGVSSSGKMGHNGSDPGILTLMYFNKKDEIGAVFFMNTGLEGDKDILRSVQSIWKSIKKYKKNYVNAL</sequence>
<evidence type="ECO:0000256" key="1">
    <source>
        <dbReference type="SAM" id="SignalP"/>
    </source>
</evidence>
<dbReference type="Gene3D" id="3.40.710.10">
    <property type="entry name" value="DD-peptidase/beta-lactamase superfamily"/>
    <property type="match status" value="1"/>
</dbReference>